<gene>
    <name evidence="9" type="ORF">Gotri_005131</name>
</gene>
<protein>
    <recommendedName>
        <fullName evidence="11">Cytochrome P450</fullName>
    </recommendedName>
</protein>
<organism evidence="9 10">
    <name type="scientific">Gossypium trilobum</name>
    <dbReference type="NCBI Taxonomy" id="34281"/>
    <lineage>
        <taxon>Eukaryota</taxon>
        <taxon>Viridiplantae</taxon>
        <taxon>Streptophyta</taxon>
        <taxon>Embryophyta</taxon>
        <taxon>Tracheophyta</taxon>
        <taxon>Spermatophyta</taxon>
        <taxon>Magnoliopsida</taxon>
        <taxon>eudicotyledons</taxon>
        <taxon>Gunneridae</taxon>
        <taxon>Pentapetalae</taxon>
        <taxon>rosids</taxon>
        <taxon>malvids</taxon>
        <taxon>Malvales</taxon>
        <taxon>Malvaceae</taxon>
        <taxon>Malvoideae</taxon>
        <taxon>Gossypium</taxon>
    </lineage>
</organism>
<evidence type="ECO:0000256" key="4">
    <source>
        <dbReference type="ARBA" id="ARBA00023002"/>
    </source>
</evidence>
<dbReference type="InterPro" id="IPR050651">
    <property type="entry name" value="Plant_Cytochrome_P450_Monoox"/>
</dbReference>
<keyword evidence="2 7" id="KW-0349">Heme</keyword>
<keyword evidence="4" id="KW-0560">Oxidoreductase</keyword>
<dbReference type="PROSITE" id="PS00086">
    <property type="entry name" value="CYTOCHROME_P450"/>
    <property type="match status" value="1"/>
</dbReference>
<dbReference type="EMBL" id="JABEZW010000010">
    <property type="protein sequence ID" value="MBA0777064.1"/>
    <property type="molecule type" value="Genomic_DNA"/>
</dbReference>
<accession>A0A7J9EWH4</accession>
<dbReference type="Gene3D" id="1.20.930.50">
    <property type="match status" value="1"/>
</dbReference>
<dbReference type="CDD" id="cd20654">
    <property type="entry name" value="CYP82"/>
    <property type="match status" value="1"/>
</dbReference>
<evidence type="ECO:0000256" key="6">
    <source>
        <dbReference type="ARBA" id="ARBA00023033"/>
    </source>
</evidence>
<reference evidence="9 10" key="1">
    <citation type="journal article" date="2019" name="Genome Biol. Evol.">
        <title>Insights into the evolution of the New World diploid cottons (Gossypium, subgenus Houzingenia) based on genome sequencing.</title>
        <authorList>
            <person name="Grover C.E."/>
            <person name="Arick M.A. 2nd"/>
            <person name="Thrash A."/>
            <person name="Conover J.L."/>
            <person name="Sanders W.S."/>
            <person name="Peterson D.G."/>
            <person name="Frelichowski J.E."/>
            <person name="Scheffler J.A."/>
            <person name="Scheffler B.E."/>
            <person name="Wendel J.F."/>
        </authorList>
    </citation>
    <scope>NUCLEOTIDE SEQUENCE [LARGE SCALE GENOMIC DNA]</scope>
    <source>
        <strain evidence="9">8</strain>
        <tissue evidence="9">Leaf</tissue>
    </source>
</reference>
<dbReference type="PANTHER" id="PTHR47947">
    <property type="entry name" value="CYTOCHROME P450 82C3-RELATED"/>
    <property type="match status" value="1"/>
</dbReference>
<dbReference type="InterPro" id="IPR017972">
    <property type="entry name" value="Cyt_P450_CS"/>
</dbReference>
<evidence type="ECO:0000256" key="2">
    <source>
        <dbReference type="ARBA" id="ARBA00022617"/>
    </source>
</evidence>
<keyword evidence="5 7" id="KW-0408">Iron</keyword>
<evidence type="ECO:0000256" key="1">
    <source>
        <dbReference type="ARBA" id="ARBA00010617"/>
    </source>
</evidence>
<proteinExistence type="inferred from homology"/>
<evidence type="ECO:0000313" key="10">
    <source>
        <dbReference type="Proteomes" id="UP000593568"/>
    </source>
</evidence>
<dbReference type="GO" id="GO:0016709">
    <property type="term" value="F:oxidoreductase activity, acting on paired donors, with incorporation or reduction of molecular oxygen, NAD(P)H as one donor, and incorporation of one atom of oxygen"/>
    <property type="evidence" value="ECO:0007669"/>
    <property type="project" value="UniProtKB-ARBA"/>
</dbReference>
<keyword evidence="6" id="KW-0503">Monooxygenase</keyword>
<dbReference type="Proteomes" id="UP000593568">
    <property type="component" value="Unassembled WGS sequence"/>
</dbReference>
<dbReference type="InterPro" id="IPR002401">
    <property type="entry name" value="Cyt_P450_E_grp-I"/>
</dbReference>
<evidence type="ECO:0000256" key="5">
    <source>
        <dbReference type="ARBA" id="ARBA00023004"/>
    </source>
</evidence>
<keyword evidence="8" id="KW-0812">Transmembrane</keyword>
<comment type="cofactor">
    <cofactor evidence="7">
        <name>heme</name>
        <dbReference type="ChEBI" id="CHEBI:30413"/>
    </cofactor>
</comment>
<evidence type="ECO:0008006" key="11">
    <source>
        <dbReference type="Google" id="ProtNLM"/>
    </source>
</evidence>
<evidence type="ECO:0000256" key="7">
    <source>
        <dbReference type="PIRSR" id="PIRSR602401-1"/>
    </source>
</evidence>
<comment type="similarity">
    <text evidence="1">Belongs to the cytochrome P450 family.</text>
</comment>
<dbReference type="FunFam" id="1.10.630.10:FF:000026">
    <property type="entry name" value="Cytochrome P450 82C4"/>
    <property type="match status" value="1"/>
</dbReference>
<dbReference type="PRINTS" id="PR00463">
    <property type="entry name" value="EP450I"/>
</dbReference>
<feature type="transmembrane region" description="Helical" evidence="8">
    <location>
        <begin position="6"/>
        <end position="29"/>
    </location>
</feature>
<comment type="caution">
    <text evidence="9">The sequence shown here is derived from an EMBL/GenBank/DDBJ whole genome shotgun (WGS) entry which is preliminary data.</text>
</comment>
<name>A0A7J9EWH4_9ROSI</name>
<evidence type="ECO:0000313" key="9">
    <source>
        <dbReference type="EMBL" id="MBA0777064.1"/>
    </source>
</evidence>
<dbReference type="GO" id="GO:0005506">
    <property type="term" value="F:iron ion binding"/>
    <property type="evidence" value="ECO:0007669"/>
    <property type="project" value="InterPro"/>
</dbReference>
<sequence length="709" mass="81633">MDYFHSVTAIPTVAIIAFPLLFLFSFLWISRRNKNSKKTAPEAGGAWPIIGHLRLLGGPQPPHISLANMADKYGRMFTIKLGVHRALVVSDWEIAKECLTTNDKAFASRPKLASSELLTYNRAMFGFAPYGPYWRHMRKIATIELLSNHRLELLKHVRESEVKTSLQQLYQLWNKKRSANSDKLLVEMKGWFKEVTLNVIMRMIVGKRIPNSSEGVEQLKWKKSMDDFIVLSGKFLISDALPFLRWLDIGGDMKCMKKTGKELDQVVQGWLREHKQKRAENKANGEEDFMGVMLSILSDREEHHADTINKATCLSLVLAAEDTTSITLTWVLSLLLNNRDKLSKVQQELNVHVGKDRLLVTESDTKNLVYLQSIIKETLRLYPPAPLSVIHEAMEDCTVNGYHVSAGTWLIMNLYKIHHDPLIWANPFEFQPERFMTTHKDIDVRGQNFELVPFGSGRRMCPGVSFALQILLFTLANVLHWFEFETPSNEAVDMSEALGITNSKATPLEVHITPRLPGIQTRRKQHQKLVERPSLPLRRARTTSHKLWLAWLTNIKRIFSIKLGVHRALVVNNWEIAKECLTINDKVFATRPNLACTELMGYNRAMIGFAPYGPYWRQMRKICIIELLSNHRLNLLKHVRESEVKTSLQQLYQLWNKKKSSKSDKVLVEMKRWFRDVTLNVILRIVVGKRIPNSYEGVETVKWNPKAED</sequence>
<dbReference type="AlphaFoldDB" id="A0A7J9EWH4"/>
<evidence type="ECO:0000256" key="8">
    <source>
        <dbReference type="SAM" id="Phobius"/>
    </source>
</evidence>
<keyword evidence="10" id="KW-1185">Reference proteome</keyword>
<dbReference type="InterPro" id="IPR001128">
    <property type="entry name" value="Cyt_P450"/>
</dbReference>
<dbReference type="PANTHER" id="PTHR47947:SF2">
    <property type="entry name" value="CYTOCHROME P450 82C3-LIKE"/>
    <property type="match status" value="1"/>
</dbReference>
<feature type="binding site" description="axial binding residue" evidence="7">
    <location>
        <position position="461"/>
    </location>
    <ligand>
        <name>heme</name>
        <dbReference type="ChEBI" id="CHEBI:30413"/>
    </ligand>
    <ligandPart>
        <name>Fe</name>
        <dbReference type="ChEBI" id="CHEBI:18248"/>
    </ligandPart>
</feature>
<evidence type="ECO:0000256" key="3">
    <source>
        <dbReference type="ARBA" id="ARBA00022723"/>
    </source>
</evidence>
<dbReference type="PRINTS" id="PR00385">
    <property type="entry name" value="P450"/>
</dbReference>
<dbReference type="SUPFAM" id="SSF48264">
    <property type="entry name" value="Cytochrome P450"/>
    <property type="match status" value="2"/>
</dbReference>
<dbReference type="GO" id="GO:0020037">
    <property type="term" value="F:heme binding"/>
    <property type="evidence" value="ECO:0007669"/>
    <property type="project" value="InterPro"/>
</dbReference>
<keyword evidence="8" id="KW-0472">Membrane</keyword>
<dbReference type="InterPro" id="IPR036396">
    <property type="entry name" value="Cyt_P450_sf"/>
</dbReference>
<dbReference type="Pfam" id="PF00067">
    <property type="entry name" value="p450"/>
    <property type="match status" value="2"/>
</dbReference>
<dbReference type="Gene3D" id="1.10.630.10">
    <property type="entry name" value="Cytochrome P450"/>
    <property type="match status" value="1"/>
</dbReference>
<keyword evidence="3 7" id="KW-0479">Metal-binding</keyword>
<keyword evidence="8" id="KW-1133">Transmembrane helix</keyword>